<dbReference type="EMBL" id="CM000785">
    <property type="protein sequence ID" value="AQL02096.1"/>
    <property type="molecule type" value="Genomic_DNA"/>
</dbReference>
<keyword evidence="2" id="KW-0456">Lyase</keyword>
<dbReference type="AlphaFoldDB" id="A0A1D6NVE0"/>
<feature type="non-terminal residue" evidence="2">
    <location>
        <position position="79"/>
    </location>
</feature>
<feature type="compositionally biased region" description="Low complexity" evidence="1">
    <location>
        <begin position="1"/>
        <end position="20"/>
    </location>
</feature>
<evidence type="ECO:0000313" key="2">
    <source>
        <dbReference type="EMBL" id="AQL02096.1"/>
    </source>
</evidence>
<dbReference type="GO" id="GO:0016829">
    <property type="term" value="F:lyase activity"/>
    <property type="evidence" value="ECO:0007669"/>
    <property type="project" value="UniProtKB-KW"/>
</dbReference>
<sequence>MSARSAGPSCSRGRSSSHSCTPTTGAATAVCLYRALLVLLSSSYNFGLQMDADSDLCEVHVFDEMCVCSTWFYLSSENL</sequence>
<accession>A0A1D6NVE0</accession>
<gene>
    <name evidence="2" type="ORF">ZEAMMB73_Zm00001d045342</name>
</gene>
<reference evidence="2" key="1">
    <citation type="submission" date="2015-12" db="EMBL/GenBank/DDBJ databases">
        <title>Update maize B73 reference genome by single molecule sequencing technologies.</title>
        <authorList>
            <consortium name="Maize Genome Sequencing Project"/>
            <person name="Ware D."/>
        </authorList>
    </citation>
    <scope>NUCLEOTIDE SEQUENCE</scope>
    <source>
        <tissue evidence="2">Seedling</tissue>
    </source>
</reference>
<name>A0A1D6NVE0_MAIZE</name>
<protein>
    <submittedName>
        <fullName evidence="2">Lactoylglutathione lyase / glyoxalase I family protein</fullName>
    </submittedName>
</protein>
<organism evidence="2">
    <name type="scientific">Zea mays</name>
    <name type="common">Maize</name>
    <dbReference type="NCBI Taxonomy" id="4577"/>
    <lineage>
        <taxon>Eukaryota</taxon>
        <taxon>Viridiplantae</taxon>
        <taxon>Streptophyta</taxon>
        <taxon>Embryophyta</taxon>
        <taxon>Tracheophyta</taxon>
        <taxon>Spermatophyta</taxon>
        <taxon>Magnoliopsida</taxon>
        <taxon>Liliopsida</taxon>
        <taxon>Poales</taxon>
        <taxon>Poaceae</taxon>
        <taxon>PACMAD clade</taxon>
        <taxon>Panicoideae</taxon>
        <taxon>Andropogonodae</taxon>
        <taxon>Andropogoneae</taxon>
        <taxon>Tripsacinae</taxon>
        <taxon>Zea</taxon>
    </lineage>
</organism>
<proteinExistence type="predicted"/>
<feature type="region of interest" description="Disordered" evidence="1">
    <location>
        <begin position="1"/>
        <end position="23"/>
    </location>
</feature>
<evidence type="ECO:0000256" key="1">
    <source>
        <dbReference type="SAM" id="MobiDB-lite"/>
    </source>
</evidence>